<keyword evidence="4" id="KW-1185">Reference proteome</keyword>
<protein>
    <recommendedName>
        <fullName evidence="2">CHAT domain-containing protein</fullName>
    </recommendedName>
</protein>
<dbReference type="SMART" id="SM00028">
    <property type="entry name" value="TPR"/>
    <property type="match status" value="6"/>
</dbReference>
<dbReference type="InterPro" id="IPR024983">
    <property type="entry name" value="CHAT_dom"/>
</dbReference>
<dbReference type="PROSITE" id="PS50005">
    <property type="entry name" value="TPR"/>
    <property type="match status" value="2"/>
</dbReference>
<evidence type="ECO:0000313" key="4">
    <source>
        <dbReference type="Proteomes" id="UP000001822"/>
    </source>
</evidence>
<evidence type="ECO:0000259" key="2">
    <source>
        <dbReference type="Pfam" id="PF12770"/>
    </source>
</evidence>
<dbReference type="InterPro" id="IPR019734">
    <property type="entry name" value="TPR_rpt"/>
</dbReference>
<reference evidence="3 4" key="1">
    <citation type="journal article" date="2007" name="Appl. Environ. Microbiol.">
        <title>Genome sequence of the cellulolytic gliding bacterium Cytophaga hutchinsonii.</title>
        <authorList>
            <person name="Xie G."/>
            <person name="Bruce D.C."/>
            <person name="Challacombe J.F."/>
            <person name="Chertkov O."/>
            <person name="Detter J.C."/>
            <person name="Gilna P."/>
            <person name="Han C.S."/>
            <person name="Lucas S."/>
            <person name="Misra M."/>
            <person name="Myers G.L."/>
            <person name="Richardson P."/>
            <person name="Tapia R."/>
            <person name="Thayer N."/>
            <person name="Thompson L.S."/>
            <person name="Brettin T.S."/>
            <person name="Henrissat B."/>
            <person name="Wilson D.B."/>
            <person name="McBride M.J."/>
        </authorList>
    </citation>
    <scope>NUCLEOTIDE SEQUENCE [LARGE SCALE GENOMIC DNA]</scope>
    <source>
        <strain evidence="4">ATCC 33406 / DSM 1761 / CIP 103989 / NBRC 15051 / NCIMB 9469 / D465</strain>
    </source>
</reference>
<dbReference type="Gene3D" id="1.25.40.10">
    <property type="entry name" value="Tetratricopeptide repeat domain"/>
    <property type="match status" value="2"/>
</dbReference>
<dbReference type="PANTHER" id="PTHR10098">
    <property type="entry name" value="RAPSYN-RELATED"/>
    <property type="match status" value="1"/>
</dbReference>
<evidence type="ECO:0000256" key="1">
    <source>
        <dbReference type="PROSITE-ProRule" id="PRU00339"/>
    </source>
</evidence>
<evidence type="ECO:0000313" key="3">
    <source>
        <dbReference type="EMBL" id="ABG57574.1"/>
    </source>
</evidence>
<dbReference type="AlphaFoldDB" id="A0A6N4SMR9"/>
<gene>
    <name evidence="3" type="ordered locus">CHU_0283</name>
</gene>
<dbReference type="PANTHER" id="PTHR10098:SF108">
    <property type="entry name" value="TETRATRICOPEPTIDE REPEAT PROTEIN 28"/>
    <property type="match status" value="1"/>
</dbReference>
<sequence>MYAVEADLHKDIEPVAYYLYCETQRAECAIRLSDLDEAQAIVQAALKQCPAALVNSKALLQNAQAKIYYQKGLLDQAHAEIMSAIELLKGGTSFYWRSPLSECYNTEGLIDWLRGNDEKSLEYLNQALEIRKELFGEHTAQVAAVYNNMGLVYSGIDSDEAVFYYENALEIYQSIYPENHPALAVAYSNLAQIYRKQEAYNTALTQYEKALEIWEQRYPGMHPNKAFVYSGMAQVYEDKGAYDQALTQAKKALEIYKQEYGRHPNTAACFTLIGSIFTGQREYTKAIHAFQLALMYNTASFTETGSNPDVKEYFDGQLLLSTLTHKAIALSGRSSEKTLRLQDLTQALSCYQSCDTLLDQLRQTRTSKNDKVALGAYSYDIYDKAVELSLFLSQNTFKKKYYQQLAFYFVERSKASVLQESISEAKAKSFAGIPDSKIEEEDTYKTTITYLEQKLAKGISDKDQFKTVSAQLFETKRKYEAFITSLEKNYPAYYNLKYNVQPVIMEAIQAKLSEGDCVLEYFVSEKSKTVTTFVLTNKAVRVYMVPLKDTYSKYISGMRNAIKFDSKATFIKTSTALHKQLIPSLPKHCSHLIIIPDGKMAAIPFEALIEKRPKHDTSSYAQMGFMIKKYATSYTYTASLYENTHEAAKVKKVLLFAPVDFSASSDLNALPGTLAEVDTLTSLCTNTAQADVYTYTAASKAVLVSDSLSGYSIIHLATHGLVDEEQPELSCIYTSGTSEENDRIYAGDMYNMHLNAALVSLSACQTGLGKIEKGEGMIGLSRALFYAGADNIMVSLWKVSDLSTQVYMQYFYSIYLSENFTTFAEAARISKIKLLNSETFNSPYYWAAFILIGK</sequence>
<dbReference type="SUPFAM" id="SSF48452">
    <property type="entry name" value="TPR-like"/>
    <property type="match status" value="3"/>
</dbReference>
<dbReference type="EMBL" id="CP000383">
    <property type="protein sequence ID" value="ABG57574.1"/>
    <property type="molecule type" value="Genomic_DNA"/>
</dbReference>
<dbReference type="Pfam" id="PF12770">
    <property type="entry name" value="CHAT"/>
    <property type="match status" value="1"/>
</dbReference>
<feature type="domain" description="CHAT" evidence="2">
    <location>
        <begin position="573"/>
        <end position="854"/>
    </location>
</feature>
<proteinExistence type="predicted"/>
<keyword evidence="1" id="KW-0802">TPR repeat</keyword>
<accession>A0A6N4SMR9</accession>
<dbReference type="KEGG" id="chu:CHU_0283"/>
<dbReference type="Proteomes" id="UP000001822">
    <property type="component" value="Chromosome"/>
</dbReference>
<name>A0A6N4SMR9_CYTH3</name>
<organism evidence="3 4">
    <name type="scientific">Cytophaga hutchinsonii (strain ATCC 33406 / DSM 1761 / CIP 103989 / NBRC 15051 / NCIMB 9469 / D465)</name>
    <dbReference type="NCBI Taxonomy" id="269798"/>
    <lineage>
        <taxon>Bacteria</taxon>
        <taxon>Pseudomonadati</taxon>
        <taxon>Bacteroidota</taxon>
        <taxon>Cytophagia</taxon>
        <taxon>Cytophagales</taxon>
        <taxon>Cytophagaceae</taxon>
        <taxon>Cytophaga</taxon>
    </lineage>
</organism>
<feature type="repeat" description="TPR" evidence="1">
    <location>
        <begin position="184"/>
        <end position="217"/>
    </location>
</feature>
<dbReference type="InterPro" id="IPR011990">
    <property type="entry name" value="TPR-like_helical_dom_sf"/>
</dbReference>
<feature type="repeat" description="TPR" evidence="1">
    <location>
        <begin position="226"/>
        <end position="259"/>
    </location>
</feature>
<dbReference type="Pfam" id="PF13424">
    <property type="entry name" value="TPR_12"/>
    <property type="match status" value="2"/>
</dbReference>